<dbReference type="PANTHER" id="PTHR13063:SF10">
    <property type="entry name" value="NITRIC OXIDE SYNTHASE-INTERACTING PROTEIN"/>
    <property type="match status" value="1"/>
</dbReference>
<evidence type="ECO:0000256" key="4">
    <source>
        <dbReference type="ARBA" id="ARBA00022771"/>
    </source>
</evidence>
<sequence length="357" mass="39479">MSHSKRNTSLAFFTAWERAELKSTWGSQSTRLTRDSFLPFASCQLCLLPSRDPVACPSHGHLFCKECAVSNLLAQSKELKRGKREAERRRLENEGEREAEGEEARARAVEEFERVQAGLSVRSGAGESRIVGRGEGKVTLEQDTGGDSGARGTKRKFELDEEELARLGKEDMAKSRRRESTEPKNRKDLPSFWIPSQTPTNHKASLTKPLKQHPTCPAATPENPHDFSLKLLVDVHFQSDKNLSDPDVPTRTCPSCDKALSNSTKAVLAKPCGHVLCKPCSDKFQKAAERSAHEEVHDGAVRCYVCQEDVTPGSKKGKREEKERSVQRGLVEISSDGTGFAGGGKNMVRKRGTAFQC</sequence>
<proteinExistence type="inferred from homology"/>
<dbReference type="SUPFAM" id="SSF57850">
    <property type="entry name" value="RING/U-box"/>
    <property type="match status" value="1"/>
</dbReference>
<dbReference type="InterPro" id="IPR013087">
    <property type="entry name" value="Znf_C2H2_type"/>
</dbReference>
<dbReference type="InterPro" id="IPR031790">
    <property type="entry name" value="Znf-NOSIP"/>
</dbReference>
<feature type="compositionally biased region" description="Polar residues" evidence="9">
    <location>
        <begin position="194"/>
        <end position="204"/>
    </location>
</feature>
<dbReference type="FunFam" id="3.30.40.10:FF:000673">
    <property type="entry name" value="RING finger domain protein, putative"/>
    <property type="match status" value="1"/>
</dbReference>
<keyword evidence="5" id="KW-0862">Zinc</keyword>
<reference evidence="11" key="1">
    <citation type="journal article" date="2020" name="Stud. Mycol.">
        <title>101 Dothideomycetes genomes: a test case for predicting lifestyles and emergence of pathogens.</title>
        <authorList>
            <person name="Haridas S."/>
            <person name="Albert R."/>
            <person name="Binder M."/>
            <person name="Bloem J."/>
            <person name="Labutti K."/>
            <person name="Salamov A."/>
            <person name="Andreopoulos B."/>
            <person name="Baker S."/>
            <person name="Barry K."/>
            <person name="Bills G."/>
            <person name="Bluhm B."/>
            <person name="Cannon C."/>
            <person name="Castanera R."/>
            <person name="Culley D."/>
            <person name="Daum C."/>
            <person name="Ezra D."/>
            <person name="Gonzalez J."/>
            <person name="Henrissat B."/>
            <person name="Kuo A."/>
            <person name="Liang C."/>
            <person name="Lipzen A."/>
            <person name="Lutzoni F."/>
            <person name="Magnuson J."/>
            <person name="Mondo S."/>
            <person name="Nolan M."/>
            <person name="Ohm R."/>
            <person name="Pangilinan J."/>
            <person name="Park H.-J."/>
            <person name="Ramirez L."/>
            <person name="Alfaro M."/>
            <person name="Sun H."/>
            <person name="Tritt A."/>
            <person name="Yoshinaga Y."/>
            <person name="Zwiers L.-H."/>
            <person name="Turgeon B."/>
            <person name="Goodwin S."/>
            <person name="Spatafora J."/>
            <person name="Crous P."/>
            <person name="Grigoriev I."/>
        </authorList>
    </citation>
    <scope>NUCLEOTIDE SEQUENCE</scope>
    <source>
        <strain evidence="11">CBS 113389</strain>
    </source>
</reference>
<name>A0A6A6PNJ8_9PEZI</name>
<feature type="domain" description="RING-type" evidence="10">
    <location>
        <begin position="253"/>
        <end position="307"/>
    </location>
</feature>
<dbReference type="AlphaFoldDB" id="A0A6A6PNJ8"/>
<dbReference type="InterPro" id="IPR001841">
    <property type="entry name" value="Znf_RING"/>
</dbReference>
<feature type="region of interest" description="Disordered" evidence="9">
    <location>
        <begin position="126"/>
        <end position="220"/>
    </location>
</feature>
<dbReference type="Gene3D" id="3.30.40.10">
    <property type="entry name" value="Zinc/RING finger domain, C3HC4 (zinc finger)"/>
    <property type="match status" value="2"/>
</dbReference>
<keyword evidence="3" id="KW-0479">Metal-binding</keyword>
<dbReference type="InterPro" id="IPR011011">
    <property type="entry name" value="Znf_FYVE_PHD"/>
</dbReference>
<dbReference type="Pfam" id="PF15906">
    <property type="entry name" value="zf-NOSIP"/>
    <property type="match status" value="1"/>
</dbReference>
<dbReference type="PIRSF" id="PIRSF023577">
    <property type="entry name" value="ENOS_interacting"/>
    <property type="match status" value="1"/>
</dbReference>
<dbReference type="InterPro" id="IPR013083">
    <property type="entry name" value="Znf_RING/FYVE/PHD"/>
</dbReference>
<evidence type="ECO:0000256" key="8">
    <source>
        <dbReference type="PROSITE-ProRule" id="PRU00175"/>
    </source>
</evidence>
<protein>
    <recommendedName>
        <fullName evidence="10">RING-type domain-containing protein</fullName>
    </recommendedName>
</protein>
<dbReference type="OrthoDB" id="116827at2759"/>
<keyword evidence="12" id="KW-1185">Reference proteome</keyword>
<evidence type="ECO:0000256" key="3">
    <source>
        <dbReference type="ARBA" id="ARBA00022723"/>
    </source>
</evidence>
<dbReference type="PROSITE" id="PS50089">
    <property type="entry name" value="ZF_RING_2"/>
    <property type="match status" value="1"/>
</dbReference>
<dbReference type="SMART" id="SM00184">
    <property type="entry name" value="RING"/>
    <property type="match status" value="2"/>
</dbReference>
<keyword evidence="4 8" id="KW-0863">Zinc-finger</keyword>
<feature type="compositionally biased region" description="Basic and acidic residues" evidence="9">
    <location>
        <begin position="84"/>
        <end position="104"/>
    </location>
</feature>
<evidence type="ECO:0000313" key="11">
    <source>
        <dbReference type="EMBL" id="KAF2481271.1"/>
    </source>
</evidence>
<dbReference type="Proteomes" id="UP000799767">
    <property type="component" value="Unassembled WGS sequence"/>
</dbReference>
<dbReference type="RefSeq" id="XP_033587841.1">
    <property type="nucleotide sequence ID" value="XM_033729959.1"/>
</dbReference>
<evidence type="ECO:0000313" key="12">
    <source>
        <dbReference type="Proteomes" id="UP000799767"/>
    </source>
</evidence>
<evidence type="ECO:0000256" key="6">
    <source>
        <dbReference type="ARBA" id="ARBA00023242"/>
    </source>
</evidence>
<dbReference type="InterPro" id="IPR016818">
    <property type="entry name" value="NOSIP"/>
</dbReference>
<dbReference type="EMBL" id="MU001638">
    <property type="protein sequence ID" value="KAF2481271.1"/>
    <property type="molecule type" value="Genomic_DNA"/>
</dbReference>
<dbReference type="PANTHER" id="PTHR13063">
    <property type="entry name" value="ENOS INTERACTING PROTEIN"/>
    <property type="match status" value="1"/>
</dbReference>
<dbReference type="InterPro" id="IPR027370">
    <property type="entry name" value="Znf-RING_euk"/>
</dbReference>
<feature type="region of interest" description="Disordered" evidence="9">
    <location>
        <begin position="78"/>
        <end position="104"/>
    </location>
</feature>
<evidence type="ECO:0000256" key="2">
    <source>
        <dbReference type="ARBA" id="ARBA00008126"/>
    </source>
</evidence>
<evidence type="ECO:0000259" key="10">
    <source>
        <dbReference type="PROSITE" id="PS50089"/>
    </source>
</evidence>
<accession>A0A6A6PNJ8</accession>
<comment type="subcellular location">
    <subcellularLocation>
        <location evidence="1 7">Nucleus</location>
    </subcellularLocation>
</comment>
<dbReference type="GO" id="GO:0005634">
    <property type="term" value="C:nucleus"/>
    <property type="evidence" value="ECO:0007669"/>
    <property type="project" value="UniProtKB-SubCell"/>
</dbReference>
<gene>
    <name evidence="11" type="ORF">BDY17DRAFT_185677</name>
</gene>
<feature type="compositionally biased region" description="Basic and acidic residues" evidence="9">
    <location>
        <begin position="164"/>
        <end position="189"/>
    </location>
</feature>
<keyword evidence="6 7" id="KW-0539">Nucleus</keyword>
<evidence type="ECO:0000256" key="5">
    <source>
        <dbReference type="ARBA" id="ARBA00022833"/>
    </source>
</evidence>
<dbReference type="PROSITE" id="PS00028">
    <property type="entry name" value="ZINC_FINGER_C2H2_1"/>
    <property type="match status" value="1"/>
</dbReference>
<dbReference type="SUPFAM" id="SSF57903">
    <property type="entry name" value="FYVE/PHD zinc finger"/>
    <property type="match status" value="1"/>
</dbReference>
<evidence type="ECO:0000256" key="9">
    <source>
        <dbReference type="SAM" id="MobiDB-lite"/>
    </source>
</evidence>
<evidence type="ECO:0000256" key="7">
    <source>
        <dbReference type="PIRNR" id="PIRNR023577"/>
    </source>
</evidence>
<evidence type="ECO:0000256" key="1">
    <source>
        <dbReference type="ARBA" id="ARBA00004123"/>
    </source>
</evidence>
<dbReference type="Pfam" id="PF13445">
    <property type="entry name" value="zf-RING_UBOX"/>
    <property type="match status" value="1"/>
</dbReference>
<feature type="compositionally biased region" description="Basic and acidic residues" evidence="9">
    <location>
        <begin position="130"/>
        <end position="140"/>
    </location>
</feature>
<comment type="similarity">
    <text evidence="2 7">Belongs to the NOSIP family.</text>
</comment>
<dbReference type="GO" id="GO:0008270">
    <property type="term" value="F:zinc ion binding"/>
    <property type="evidence" value="ECO:0007669"/>
    <property type="project" value="UniProtKB-KW"/>
</dbReference>
<dbReference type="GO" id="GO:0061630">
    <property type="term" value="F:ubiquitin protein ligase activity"/>
    <property type="evidence" value="ECO:0007669"/>
    <property type="project" value="InterPro"/>
</dbReference>
<dbReference type="GeneID" id="54470961"/>
<organism evidence="11 12">
    <name type="scientific">Neohortaea acidophila</name>
    <dbReference type="NCBI Taxonomy" id="245834"/>
    <lineage>
        <taxon>Eukaryota</taxon>
        <taxon>Fungi</taxon>
        <taxon>Dikarya</taxon>
        <taxon>Ascomycota</taxon>
        <taxon>Pezizomycotina</taxon>
        <taxon>Dothideomycetes</taxon>
        <taxon>Dothideomycetidae</taxon>
        <taxon>Mycosphaerellales</taxon>
        <taxon>Teratosphaeriaceae</taxon>
        <taxon>Neohortaea</taxon>
    </lineage>
</organism>